<evidence type="ECO:0000259" key="8">
    <source>
        <dbReference type="PROSITE" id="PS50937"/>
    </source>
</evidence>
<evidence type="ECO:0000256" key="2">
    <source>
        <dbReference type="ARBA" id="ARBA00022723"/>
    </source>
</evidence>
<dbReference type="InterPro" id="IPR015358">
    <property type="entry name" value="Tscrpt_reg_MerR_DNA-bd"/>
</dbReference>
<dbReference type="CDD" id="cd01110">
    <property type="entry name" value="HTH_SoxR"/>
    <property type="match status" value="1"/>
</dbReference>
<keyword evidence="3" id="KW-0408">Iron</keyword>
<evidence type="ECO:0000256" key="1">
    <source>
        <dbReference type="ARBA" id="ARBA00022714"/>
    </source>
</evidence>
<dbReference type="PANTHER" id="PTHR30204:SF0">
    <property type="entry name" value="REDOX-SENSITIVE TRANSCRIPTIONAL ACTIVATOR SOXR"/>
    <property type="match status" value="1"/>
</dbReference>
<dbReference type="InterPro" id="IPR010211">
    <property type="entry name" value="Redox-sen_tscrpt-act_SoxR"/>
</dbReference>
<evidence type="ECO:0000313" key="10">
    <source>
        <dbReference type="Proteomes" id="UP000271708"/>
    </source>
</evidence>
<dbReference type="GO" id="GO:0046872">
    <property type="term" value="F:metal ion binding"/>
    <property type="evidence" value="ECO:0007669"/>
    <property type="project" value="UniProtKB-KW"/>
</dbReference>
<organism evidence="9 10">
    <name type="scientific">Janibacter melonis</name>
    <dbReference type="NCBI Taxonomy" id="262209"/>
    <lineage>
        <taxon>Bacteria</taxon>
        <taxon>Bacillati</taxon>
        <taxon>Actinomycetota</taxon>
        <taxon>Actinomycetes</taxon>
        <taxon>Micrococcales</taxon>
        <taxon>Intrasporangiaceae</taxon>
        <taxon>Janibacter</taxon>
    </lineage>
</organism>
<keyword evidence="7" id="KW-0804">Transcription</keyword>
<evidence type="ECO:0000256" key="6">
    <source>
        <dbReference type="ARBA" id="ARBA00023125"/>
    </source>
</evidence>
<keyword evidence="5" id="KW-0805">Transcription regulation</keyword>
<feature type="domain" description="HTH merR-type" evidence="8">
    <location>
        <begin position="28"/>
        <end position="96"/>
    </location>
</feature>
<dbReference type="GO" id="GO:0006979">
    <property type="term" value="P:response to oxidative stress"/>
    <property type="evidence" value="ECO:0007669"/>
    <property type="project" value="InterPro"/>
</dbReference>
<protein>
    <submittedName>
        <fullName evidence="9">Redox-sensitive transcriptional activator SoxR</fullName>
    </submittedName>
</protein>
<keyword evidence="4" id="KW-0411">Iron-sulfur</keyword>
<dbReference type="Pfam" id="PF09278">
    <property type="entry name" value="MerR-DNA-bind"/>
    <property type="match status" value="1"/>
</dbReference>
<evidence type="ECO:0000313" key="9">
    <source>
        <dbReference type="EMBL" id="QFQ31168.1"/>
    </source>
</evidence>
<dbReference type="SMART" id="SM00422">
    <property type="entry name" value="HTH_MERR"/>
    <property type="match status" value="1"/>
</dbReference>
<dbReference type="KEGG" id="jme:EEW87_013965"/>
<dbReference type="PROSITE" id="PS00552">
    <property type="entry name" value="HTH_MERR_1"/>
    <property type="match status" value="1"/>
</dbReference>
<dbReference type="PANTHER" id="PTHR30204">
    <property type="entry name" value="REDOX-CYCLING DRUG-SENSING TRANSCRIPTIONAL ACTIVATOR SOXR"/>
    <property type="match status" value="1"/>
</dbReference>
<dbReference type="AlphaFoldDB" id="A0A5P8FP93"/>
<evidence type="ECO:0000256" key="7">
    <source>
        <dbReference type="ARBA" id="ARBA00023163"/>
    </source>
</evidence>
<keyword evidence="6" id="KW-0238">DNA-binding</keyword>
<reference evidence="9 10" key="1">
    <citation type="submission" date="2019-09" db="EMBL/GenBank/DDBJ databases">
        <title>Complete Genome Sequence of Janibacter melonis M714 with both human health impact and industrial applications.</title>
        <authorList>
            <person name="Jin M."/>
            <person name="Zhao Q.R."/>
        </authorList>
    </citation>
    <scope>NUCLEOTIDE SEQUENCE [LARGE SCALE GENOMIC DNA]</scope>
    <source>
        <strain evidence="9 10">M714</strain>
    </source>
</reference>
<evidence type="ECO:0000256" key="4">
    <source>
        <dbReference type="ARBA" id="ARBA00023014"/>
    </source>
</evidence>
<evidence type="ECO:0000256" key="3">
    <source>
        <dbReference type="ARBA" id="ARBA00023004"/>
    </source>
</evidence>
<gene>
    <name evidence="9" type="primary">soxR</name>
    <name evidence="9" type="ORF">EEW87_013965</name>
</gene>
<dbReference type="PROSITE" id="PS50937">
    <property type="entry name" value="HTH_MERR_2"/>
    <property type="match status" value="1"/>
</dbReference>
<dbReference type="Gene3D" id="1.10.1660.10">
    <property type="match status" value="1"/>
</dbReference>
<keyword evidence="2" id="KW-0479">Metal-binding</keyword>
<dbReference type="PRINTS" id="PR00040">
    <property type="entry name" value="HTHMERR"/>
</dbReference>
<keyword evidence="1" id="KW-0001">2Fe-2S</keyword>
<dbReference type="InterPro" id="IPR000551">
    <property type="entry name" value="MerR-type_HTH_dom"/>
</dbReference>
<sequence>MPLMLDAQARLRSTGYRRGVDQRHKDDLLPVGEIAHRAGISVPTVRFYEERGLIASSRTAGNQRRFARHTLRRIAYVRAAQRFGLSLAEIREALDTLPADRAPTKGDWARLSRRWHDVLQERIEALERLRDTTDGCIGCGCLSTTRCPIYNTDDELAATGSGARRWPDALREG</sequence>
<dbReference type="Pfam" id="PF00376">
    <property type="entry name" value="MerR"/>
    <property type="match status" value="1"/>
</dbReference>
<accession>A0A5P8FP93</accession>
<dbReference type="GO" id="GO:0003677">
    <property type="term" value="F:DNA binding"/>
    <property type="evidence" value="ECO:0007669"/>
    <property type="project" value="UniProtKB-KW"/>
</dbReference>
<dbReference type="GO" id="GO:0003700">
    <property type="term" value="F:DNA-binding transcription factor activity"/>
    <property type="evidence" value="ECO:0007669"/>
    <property type="project" value="InterPro"/>
</dbReference>
<dbReference type="EMBL" id="CP044548">
    <property type="protein sequence ID" value="QFQ31168.1"/>
    <property type="molecule type" value="Genomic_DNA"/>
</dbReference>
<proteinExistence type="predicted"/>
<dbReference type="InterPro" id="IPR047057">
    <property type="entry name" value="MerR_fam"/>
</dbReference>
<dbReference type="OrthoDB" id="9802944at2"/>
<dbReference type="SUPFAM" id="SSF46955">
    <property type="entry name" value="Putative DNA-binding domain"/>
    <property type="match status" value="1"/>
</dbReference>
<evidence type="ECO:0000256" key="5">
    <source>
        <dbReference type="ARBA" id="ARBA00023015"/>
    </source>
</evidence>
<name>A0A5P8FP93_9MICO</name>
<dbReference type="GO" id="GO:0051537">
    <property type="term" value="F:2 iron, 2 sulfur cluster binding"/>
    <property type="evidence" value="ECO:0007669"/>
    <property type="project" value="UniProtKB-KW"/>
</dbReference>
<dbReference type="InterPro" id="IPR009061">
    <property type="entry name" value="DNA-bd_dom_put_sf"/>
</dbReference>
<dbReference type="NCBIfam" id="TIGR01950">
    <property type="entry name" value="SoxR"/>
    <property type="match status" value="1"/>
</dbReference>
<dbReference type="Proteomes" id="UP000271708">
    <property type="component" value="Chromosome"/>
</dbReference>